<evidence type="ECO:0000256" key="1">
    <source>
        <dbReference type="ARBA" id="ARBA00022475"/>
    </source>
</evidence>
<dbReference type="PROSITE" id="PS51257">
    <property type="entry name" value="PROKAR_LIPOPROTEIN"/>
    <property type="match status" value="1"/>
</dbReference>
<dbReference type="KEGG" id="xce:Xcel_2114"/>
<gene>
    <name evidence="7" type="ordered locus">Xcel_2114</name>
</gene>
<dbReference type="CDD" id="cd13585">
    <property type="entry name" value="PBP2_TMBP_like"/>
    <property type="match status" value="1"/>
</dbReference>
<evidence type="ECO:0000256" key="2">
    <source>
        <dbReference type="ARBA" id="ARBA00022729"/>
    </source>
</evidence>
<evidence type="ECO:0000256" key="5">
    <source>
        <dbReference type="ARBA" id="ARBA00023288"/>
    </source>
</evidence>
<dbReference type="HOGENOM" id="CLU_031285_10_2_11"/>
<evidence type="ECO:0000256" key="6">
    <source>
        <dbReference type="SAM" id="SignalP"/>
    </source>
</evidence>
<proteinExistence type="predicted"/>
<accession>D1BUB9</accession>
<dbReference type="OrthoDB" id="9811951at2"/>
<evidence type="ECO:0000313" key="8">
    <source>
        <dbReference type="Proteomes" id="UP000002255"/>
    </source>
</evidence>
<feature type="signal peptide" evidence="6">
    <location>
        <begin position="1"/>
        <end position="20"/>
    </location>
</feature>
<dbReference type="PANTHER" id="PTHR43649:SF33">
    <property type="entry name" value="POLYGALACTURONAN_RHAMNOGALACTURONAN-BINDING PROTEIN YTCQ"/>
    <property type="match status" value="1"/>
</dbReference>
<evidence type="ECO:0000256" key="4">
    <source>
        <dbReference type="ARBA" id="ARBA00023139"/>
    </source>
</evidence>
<keyword evidence="8" id="KW-1185">Reference proteome</keyword>
<keyword evidence="5" id="KW-0449">Lipoprotein</keyword>
<dbReference type="Gene3D" id="3.40.190.10">
    <property type="entry name" value="Periplasmic binding protein-like II"/>
    <property type="match status" value="1"/>
</dbReference>
<keyword evidence="3" id="KW-0472">Membrane</keyword>
<keyword evidence="4" id="KW-0564">Palmitate</keyword>
<keyword evidence="1" id="KW-1003">Cell membrane</keyword>
<protein>
    <submittedName>
        <fullName evidence="7">Extracellular solute-binding protein family 1</fullName>
    </submittedName>
</protein>
<reference evidence="7 8" key="2">
    <citation type="journal article" date="2010" name="Stand. Genomic Sci.">
        <title>Complete genome sequence of Xylanimonas cellulosilytica type strain (XIL07).</title>
        <authorList>
            <person name="Foster B."/>
            <person name="Pukall R."/>
            <person name="Abt B."/>
            <person name="Nolan M."/>
            <person name="Glavina Del Rio T."/>
            <person name="Chen F."/>
            <person name="Lucas S."/>
            <person name="Tice H."/>
            <person name="Pitluck S."/>
            <person name="Cheng J.-F."/>
            <person name="Chertkov O."/>
            <person name="Brettin T."/>
            <person name="Han C."/>
            <person name="Detter J.C."/>
            <person name="Bruce D."/>
            <person name="Goodwin L."/>
            <person name="Ivanova N."/>
            <person name="Mavromatis K."/>
            <person name="Pati A."/>
            <person name="Mikhailova N."/>
            <person name="Chen A."/>
            <person name="Palaniappan K."/>
            <person name="Land M."/>
            <person name="Hauser L."/>
            <person name="Chang Y.-J."/>
            <person name="Jeffries C.D."/>
            <person name="Chain P."/>
            <person name="Rohde M."/>
            <person name="Goeker M."/>
            <person name="Bristow J."/>
            <person name="Eisen J.A."/>
            <person name="Markowitz V."/>
            <person name="Hugenholtz P."/>
            <person name="Kyrpides N.C."/>
            <person name="Klenk H.-P."/>
            <person name="Lapidus A."/>
        </authorList>
    </citation>
    <scope>NUCLEOTIDE SEQUENCE [LARGE SCALE GENOMIC DNA]</scope>
    <source>
        <strain evidence="8">DSM 15894 / CECT 5975 / LMG 20990 / XIL07</strain>
    </source>
</reference>
<reference evidence="8" key="1">
    <citation type="submission" date="2009-11" db="EMBL/GenBank/DDBJ databases">
        <title>The complete chromosome of Xylanimonas cellulosilytica DSM 15894.</title>
        <authorList>
            <consortium name="US DOE Joint Genome Institute (JGI-PGF)"/>
            <person name="Lucas S."/>
            <person name="Copeland A."/>
            <person name="Lapidus A."/>
            <person name="Glavina del Rio T."/>
            <person name="Dalin E."/>
            <person name="Tice H."/>
            <person name="Bruce D."/>
            <person name="Goodwin L."/>
            <person name="Pitluck S."/>
            <person name="Kyrpides N."/>
            <person name="Mavromatis K."/>
            <person name="Ivanova N."/>
            <person name="Mikhailova N."/>
            <person name="Foster B."/>
            <person name="Clum A."/>
            <person name="Brettin T."/>
            <person name="Detter J.C."/>
            <person name="Han C."/>
            <person name="Larimer F."/>
            <person name="Land M."/>
            <person name="Hauser L."/>
            <person name="Markowitz V."/>
            <person name="Cheng J.F."/>
            <person name="Hugenholtz P."/>
            <person name="Woyke T."/>
            <person name="Wu D."/>
            <person name="Gehrich-Schroeter G."/>
            <person name="Schneider S."/>
            <person name="Pukall S.R."/>
            <person name="Klenk H.P."/>
            <person name="Eisen J.A."/>
        </authorList>
    </citation>
    <scope>NUCLEOTIDE SEQUENCE [LARGE SCALE GENOMIC DNA]</scope>
    <source>
        <strain evidence="8">DSM 15894 / CECT 5975 / LMG 20990 / XIL07</strain>
    </source>
</reference>
<evidence type="ECO:0000313" key="7">
    <source>
        <dbReference type="EMBL" id="ACZ31132.1"/>
    </source>
</evidence>
<dbReference type="EMBL" id="CP001821">
    <property type="protein sequence ID" value="ACZ31132.1"/>
    <property type="molecule type" value="Genomic_DNA"/>
</dbReference>
<feature type="chain" id="PRO_5038986052" evidence="6">
    <location>
        <begin position="21"/>
        <end position="428"/>
    </location>
</feature>
<dbReference type="RefSeq" id="WP_012878874.1">
    <property type="nucleotide sequence ID" value="NC_013530.1"/>
</dbReference>
<dbReference type="PANTHER" id="PTHR43649">
    <property type="entry name" value="ARABINOSE-BINDING PROTEIN-RELATED"/>
    <property type="match status" value="1"/>
</dbReference>
<dbReference type="InterPro" id="IPR050490">
    <property type="entry name" value="Bact_solute-bd_prot1"/>
</dbReference>
<dbReference type="STRING" id="446471.Xcel_2114"/>
<keyword evidence="2 6" id="KW-0732">Signal</keyword>
<dbReference type="Proteomes" id="UP000002255">
    <property type="component" value="Chromosome"/>
</dbReference>
<dbReference type="AlphaFoldDB" id="D1BUB9"/>
<dbReference type="SUPFAM" id="SSF53850">
    <property type="entry name" value="Periplasmic binding protein-like II"/>
    <property type="match status" value="1"/>
</dbReference>
<dbReference type="Pfam" id="PF13416">
    <property type="entry name" value="SBP_bac_8"/>
    <property type="match status" value="1"/>
</dbReference>
<organism evidence="7 8">
    <name type="scientific">Xylanimonas cellulosilytica (strain DSM 15894 / JCM 12276 / CECT 5975 / KCTC 9989 / LMG 20990 / NBRC 107835 / XIL07)</name>
    <dbReference type="NCBI Taxonomy" id="446471"/>
    <lineage>
        <taxon>Bacteria</taxon>
        <taxon>Bacillati</taxon>
        <taxon>Actinomycetota</taxon>
        <taxon>Actinomycetes</taxon>
        <taxon>Micrococcales</taxon>
        <taxon>Promicromonosporaceae</taxon>
        <taxon>Xylanimonas</taxon>
    </lineage>
</organism>
<sequence length="428" mass="44545">MSSRKLVAAVASVAAGLTLAGCGLSGAQAGGTDAGPSADGEITGDVTFQTWALKAGFSDYIEGVIADFEAAYPGTHVTWIDQPGDGYADKLLAQAAAGELPDVVNTTPAFGYQLANEDLLQDLSALDGTLDETYVPGSLEGFQFAGLDGTFGYPWYLSSELNYWNTDILAEAGIDPKAPPATFDELVTASQALKEASDGEAYLMSKKPNLGDFASAGIQVINEDGTEFVFNSDEAVALLDKYVHTYADGLMPADVLTDKFLGDTELFKKGTVGWTATGGNYIASAVKDNPSLEGKFAVSPHFGTAPIAVQGLSIPRTTKNLPTAIALAQFVTNAVNQEAFAELVPGIFPSTSASQSADLAKSDGTPEGDAKAIAFESLSTAKVMEPVQITTAMSTAINQEITAALTGQTTSKEALDNAVERCNQLLAE</sequence>
<name>D1BUB9_XYLCX</name>
<evidence type="ECO:0000256" key="3">
    <source>
        <dbReference type="ARBA" id="ARBA00023136"/>
    </source>
</evidence>
<dbReference type="eggNOG" id="COG1653">
    <property type="taxonomic scope" value="Bacteria"/>
</dbReference>
<dbReference type="InterPro" id="IPR006059">
    <property type="entry name" value="SBP"/>
</dbReference>